<organism evidence="4 5">
    <name type="scientific">Oedothorax gibbosus</name>
    <dbReference type="NCBI Taxonomy" id="931172"/>
    <lineage>
        <taxon>Eukaryota</taxon>
        <taxon>Metazoa</taxon>
        <taxon>Ecdysozoa</taxon>
        <taxon>Arthropoda</taxon>
        <taxon>Chelicerata</taxon>
        <taxon>Arachnida</taxon>
        <taxon>Araneae</taxon>
        <taxon>Araneomorphae</taxon>
        <taxon>Entelegynae</taxon>
        <taxon>Araneoidea</taxon>
        <taxon>Linyphiidae</taxon>
        <taxon>Erigoninae</taxon>
        <taxon>Oedothorax</taxon>
    </lineage>
</organism>
<reference evidence="4 5" key="1">
    <citation type="journal article" date="2022" name="Nat. Ecol. Evol.">
        <title>A masculinizing supergene underlies an exaggerated male reproductive morph in a spider.</title>
        <authorList>
            <person name="Hendrickx F."/>
            <person name="De Corte Z."/>
            <person name="Sonet G."/>
            <person name="Van Belleghem S.M."/>
            <person name="Kostlbacher S."/>
            <person name="Vangestel C."/>
        </authorList>
    </citation>
    <scope>NUCLEOTIDE SEQUENCE [LARGE SCALE GENOMIC DNA]</scope>
    <source>
        <strain evidence="4">W744_W776</strain>
    </source>
</reference>
<dbReference type="GO" id="GO:0007059">
    <property type="term" value="P:chromosome segregation"/>
    <property type="evidence" value="ECO:0007669"/>
    <property type="project" value="TreeGrafter"/>
</dbReference>
<dbReference type="PANTHER" id="PTHR10921">
    <property type="entry name" value="NUCLEAR DISTRIBUTION PROTEIN NUDE HOMOLOG 1"/>
    <property type="match status" value="1"/>
</dbReference>
<sequence>MPCSKFSSSQDEVEYYKNLAEEYKMKFSEAQAELDEFQEGSRDLESELETQLTQAEARNRELAAANAQLQADCDRLQVGYFTYYGYIFRLI</sequence>
<keyword evidence="2 3" id="KW-0175">Coiled coil</keyword>
<dbReference type="PANTHER" id="PTHR10921:SF1">
    <property type="entry name" value="NUCLEAR DISTRIBUTION PROTEIN NUDE HOMOLOG"/>
    <property type="match status" value="1"/>
</dbReference>
<dbReference type="GO" id="GO:0008017">
    <property type="term" value="F:microtubule binding"/>
    <property type="evidence" value="ECO:0007669"/>
    <property type="project" value="InterPro"/>
</dbReference>
<dbReference type="EMBL" id="JAFNEN010000578">
    <property type="protein sequence ID" value="KAG8180180.1"/>
    <property type="molecule type" value="Genomic_DNA"/>
</dbReference>
<dbReference type="GO" id="GO:0051642">
    <property type="term" value="P:centrosome localization"/>
    <property type="evidence" value="ECO:0007669"/>
    <property type="project" value="TreeGrafter"/>
</dbReference>
<dbReference type="GO" id="GO:0000132">
    <property type="term" value="P:establishment of mitotic spindle orientation"/>
    <property type="evidence" value="ECO:0007669"/>
    <property type="project" value="TreeGrafter"/>
</dbReference>
<dbReference type="Proteomes" id="UP000827092">
    <property type="component" value="Unassembled WGS sequence"/>
</dbReference>
<feature type="coiled-coil region" evidence="3">
    <location>
        <begin position="20"/>
        <end position="72"/>
    </location>
</feature>
<protein>
    <submittedName>
        <fullName evidence="4">Uncharacterized protein</fullName>
    </submittedName>
</protein>
<dbReference type="InterPro" id="IPR033494">
    <property type="entry name" value="NUDE"/>
</dbReference>
<dbReference type="GO" id="GO:0007100">
    <property type="term" value="P:mitotic centrosome separation"/>
    <property type="evidence" value="ECO:0007669"/>
    <property type="project" value="TreeGrafter"/>
</dbReference>
<dbReference type="GO" id="GO:0005813">
    <property type="term" value="C:centrosome"/>
    <property type="evidence" value="ECO:0007669"/>
    <property type="project" value="TreeGrafter"/>
</dbReference>
<evidence type="ECO:0000256" key="1">
    <source>
        <dbReference type="ARBA" id="ARBA00007429"/>
    </source>
</evidence>
<dbReference type="GO" id="GO:0000776">
    <property type="term" value="C:kinetochore"/>
    <property type="evidence" value="ECO:0007669"/>
    <property type="project" value="TreeGrafter"/>
</dbReference>
<proteinExistence type="inferred from homology"/>
<evidence type="ECO:0000256" key="2">
    <source>
        <dbReference type="ARBA" id="ARBA00023054"/>
    </source>
</evidence>
<accession>A0AAV6U7I0</accession>
<dbReference type="AlphaFoldDB" id="A0AAV6U7I0"/>
<dbReference type="GO" id="GO:0047496">
    <property type="term" value="P:vesicle transport along microtubule"/>
    <property type="evidence" value="ECO:0007669"/>
    <property type="project" value="TreeGrafter"/>
</dbReference>
<evidence type="ECO:0000256" key="3">
    <source>
        <dbReference type="SAM" id="Coils"/>
    </source>
</evidence>
<gene>
    <name evidence="4" type="ORF">JTE90_017696</name>
</gene>
<dbReference type="GO" id="GO:0005871">
    <property type="term" value="C:kinesin complex"/>
    <property type="evidence" value="ECO:0007669"/>
    <property type="project" value="TreeGrafter"/>
</dbReference>
<dbReference type="GO" id="GO:0007020">
    <property type="term" value="P:microtubule nucleation"/>
    <property type="evidence" value="ECO:0007669"/>
    <property type="project" value="TreeGrafter"/>
</dbReference>
<evidence type="ECO:0000313" key="5">
    <source>
        <dbReference type="Proteomes" id="UP000827092"/>
    </source>
</evidence>
<evidence type="ECO:0000313" key="4">
    <source>
        <dbReference type="EMBL" id="KAG8180180.1"/>
    </source>
</evidence>
<name>A0AAV6U7I0_9ARAC</name>
<keyword evidence="5" id="KW-1185">Reference proteome</keyword>
<comment type="similarity">
    <text evidence="1">Belongs to the nudE family.</text>
</comment>
<comment type="caution">
    <text evidence="4">The sequence shown here is derived from an EMBL/GenBank/DDBJ whole genome shotgun (WGS) entry which is preliminary data.</text>
</comment>